<dbReference type="Pfam" id="PF01734">
    <property type="entry name" value="Patatin"/>
    <property type="match status" value="1"/>
</dbReference>
<protein>
    <submittedName>
        <fullName evidence="5">Patatin family protein</fullName>
    </submittedName>
</protein>
<dbReference type="GO" id="GO:0004620">
    <property type="term" value="F:phospholipase activity"/>
    <property type="evidence" value="ECO:0007669"/>
    <property type="project" value="TreeGrafter"/>
</dbReference>
<dbReference type="InterPro" id="IPR016035">
    <property type="entry name" value="Acyl_Trfase/lysoPLipase"/>
</dbReference>
<dbReference type="OrthoDB" id="9807112at2"/>
<sequence length="342" mass="38470">MKKIRILSIDGGGIRGILPGVVLAQIEDKLQKKTGDPEIKLADMFDFMAGTSTGGILTLAYLTPNKKNRPKLTAQEAVNIYLDRGDEIFDANIWQKIKSANGVTDEKYDASELEEALQDTFGDLKLSNLLKPCIITSYDIRNGKPHFFKQHKAANEIYNFKIKDVARATSAAPTYFETARIKNDIGTPYPLIDGGVFVNNPALVAYSEVRTMQFENIEEKISAKNMLLISIGTGSVRKGYEYKKAKNWGAVGWIKPIIEIMMSGNSQTVHYHLKQLFGTLKEEDQKDYHRLEPIINTADTEMDNASLENLQKLNEDGLAYISMEKVDAELDRIVDKLLKYQH</sequence>
<feature type="short sequence motif" description="GXGXXG" evidence="3">
    <location>
        <begin position="11"/>
        <end position="16"/>
    </location>
</feature>
<keyword evidence="3" id="KW-0378">Hydrolase</keyword>
<feature type="domain" description="PNPLA" evidence="4">
    <location>
        <begin position="7"/>
        <end position="206"/>
    </location>
</feature>
<evidence type="ECO:0000256" key="2">
    <source>
        <dbReference type="ARBA" id="ARBA00023098"/>
    </source>
</evidence>
<feature type="active site" description="Nucleophile" evidence="3">
    <location>
        <position position="52"/>
    </location>
</feature>
<dbReference type="PROSITE" id="PS51635">
    <property type="entry name" value="PNPLA"/>
    <property type="match status" value="1"/>
</dbReference>
<gene>
    <name evidence="5" type="ORF">PI23P_10780</name>
</gene>
<comment type="similarity">
    <text evidence="1">Belongs to the patatin family.</text>
</comment>
<keyword evidence="6" id="KW-1185">Reference proteome</keyword>
<dbReference type="STRING" id="313594.PI23P_10780"/>
<dbReference type="PANTHER" id="PTHR32176">
    <property type="entry name" value="XYLOSE ISOMERASE"/>
    <property type="match status" value="1"/>
</dbReference>
<dbReference type="Proteomes" id="UP000003053">
    <property type="component" value="Unassembled WGS sequence"/>
</dbReference>
<evidence type="ECO:0000259" key="4">
    <source>
        <dbReference type="PROSITE" id="PS51635"/>
    </source>
</evidence>
<reference evidence="5 6" key="1">
    <citation type="submission" date="2006-02" db="EMBL/GenBank/DDBJ databases">
        <authorList>
            <person name="Murray A."/>
            <person name="Staley J."/>
            <person name="Ferriera S."/>
            <person name="Johnson J."/>
            <person name="Kravitz S."/>
            <person name="Halpern A."/>
            <person name="Remington K."/>
            <person name="Beeson K."/>
            <person name="Tran B."/>
            <person name="Rogers Y.-H."/>
            <person name="Friedman R."/>
            <person name="Venter J.C."/>
        </authorList>
    </citation>
    <scope>NUCLEOTIDE SEQUENCE [LARGE SCALE GENOMIC DNA]</scope>
    <source>
        <strain evidence="5 6">23-P</strain>
    </source>
</reference>
<dbReference type="SUPFAM" id="SSF52151">
    <property type="entry name" value="FabD/lysophospholipase-like"/>
    <property type="match status" value="1"/>
</dbReference>
<dbReference type="Gene3D" id="3.40.1090.10">
    <property type="entry name" value="Cytosolic phospholipase A2 catalytic domain"/>
    <property type="match status" value="1"/>
</dbReference>
<dbReference type="eggNOG" id="COG3621">
    <property type="taxonomic scope" value="Bacteria"/>
</dbReference>
<dbReference type="HOGENOM" id="CLU_000288_144_9_10"/>
<evidence type="ECO:0000256" key="1">
    <source>
        <dbReference type="ARBA" id="ARBA00010240"/>
    </source>
</evidence>
<accession>A4C115</accession>
<dbReference type="InterPro" id="IPR002641">
    <property type="entry name" value="PNPLA_dom"/>
</dbReference>
<proteinExistence type="inferred from homology"/>
<dbReference type="GO" id="GO:0047372">
    <property type="term" value="F:monoacylglycerol lipase activity"/>
    <property type="evidence" value="ECO:0007669"/>
    <property type="project" value="TreeGrafter"/>
</dbReference>
<comment type="caution">
    <text evidence="5">The sequence shown here is derived from an EMBL/GenBank/DDBJ whole genome shotgun (WGS) entry which is preliminary data.</text>
</comment>
<feature type="short sequence motif" description="DGA/G" evidence="3">
    <location>
        <begin position="193"/>
        <end position="195"/>
    </location>
</feature>
<dbReference type="AlphaFoldDB" id="A4C115"/>
<keyword evidence="2 3" id="KW-0443">Lipid metabolism</keyword>
<feature type="active site" description="Proton acceptor" evidence="3">
    <location>
        <position position="193"/>
    </location>
</feature>
<dbReference type="RefSeq" id="WP_004570776.1">
    <property type="nucleotide sequence ID" value="NZ_CH724148.1"/>
</dbReference>
<dbReference type="PANTHER" id="PTHR32176:SF92">
    <property type="entry name" value="XYLOSE ISOMERASE"/>
    <property type="match status" value="1"/>
</dbReference>
<evidence type="ECO:0000256" key="3">
    <source>
        <dbReference type="PROSITE-ProRule" id="PRU01161"/>
    </source>
</evidence>
<evidence type="ECO:0000313" key="5">
    <source>
        <dbReference type="EMBL" id="EAR13108.1"/>
    </source>
</evidence>
<keyword evidence="3" id="KW-0442">Lipid degradation</keyword>
<evidence type="ECO:0000313" key="6">
    <source>
        <dbReference type="Proteomes" id="UP000003053"/>
    </source>
</evidence>
<feature type="short sequence motif" description="GXSXG" evidence="3">
    <location>
        <begin position="50"/>
        <end position="54"/>
    </location>
</feature>
<dbReference type="EMBL" id="AAOG01000002">
    <property type="protein sequence ID" value="EAR13108.1"/>
    <property type="molecule type" value="Genomic_DNA"/>
</dbReference>
<dbReference type="CDD" id="cd07215">
    <property type="entry name" value="Pat17_PNPLA8_PNPLA9_like2"/>
    <property type="match status" value="1"/>
</dbReference>
<name>A4C115_9FLAO</name>
<dbReference type="GO" id="GO:0016042">
    <property type="term" value="P:lipid catabolic process"/>
    <property type="evidence" value="ECO:0007669"/>
    <property type="project" value="UniProtKB-UniRule"/>
</dbReference>
<organism evidence="5 6">
    <name type="scientific">Polaribacter irgensii 23-P</name>
    <dbReference type="NCBI Taxonomy" id="313594"/>
    <lineage>
        <taxon>Bacteria</taxon>
        <taxon>Pseudomonadati</taxon>
        <taxon>Bacteroidota</taxon>
        <taxon>Flavobacteriia</taxon>
        <taxon>Flavobacteriales</taxon>
        <taxon>Flavobacteriaceae</taxon>
    </lineage>
</organism>